<name>A0A9P1GE41_9DINO</name>
<feature type="compositionally biased region" description="Basic and acidic residues" evidence="1">
    <location>
        <begin position="691"/>
        <end position="702"/>
    </location>
</feature>
<reference evidence="3 4" key="2">
    <citation type="submission" date="2024-05" db="EMBL/GenBank/DDBJ databases">
        <authorList>
            <person name="Chen Y."/>
            <person name="Shah S."/>
            <person name="Dougan E. K."/>
            <person name="Thang M."/>
            <person name="Chan C."/>
        </authorList>
    </citation>
    <scope>NUCLEOTIDE SEQUENCE [LARGE SCALE GENOMIC DNA]</scope>
</reference>
<reference evidence="2" key="1">
    <citation type="submission" date="2022-10" db="EMBL/GenBank/DDBJ databases">
        <authorList>
            <person name="Chen Y."/>
            <person name="Dougan E. K."/>
            <person name="Chan C."/>
            <person name="Rhodes N."/>
            <person name="Thang M."/>
        </authorList>
    </citation>
    <scope>NUCLEOTIDE SEQUENCE</scope>
</reference>
<evidence type="ECO:0000313" key="4">
    <source>
        <dbReference type="Proteomes" id="UP001152797"/>
    </source>
</evidence>
<dbReference type="EMBL" id="CAMXCT020004697">
    <property type="protein sequence ID" value="CAL1163390.1"/>
    <property type="molecule type" value="Genomic_DNA"/>
</dbReference>
<feature type="region of interest" description="Disordered" evidence="1">
    <location>
        <begin position="599"/>
        <end position="619"/>
    </location>
</feature>
<evidence type="ECO:0000313" key="2">
    <source>
        <dbReference type="EMBL" id="CAI4010015.1"/>
    </source>
</evidence>
<organism evidence="2">
    <name type="scientific">Cladocopium goreaui</name>
    <dbReference type="NCBI Taxonomy" id="2562237"/>
    <lineage>
        <taxon>Eukaryota</taxon>
        <taxon>Sar</taxon>
        <taxon>Alveolata</taxon>
        <taxon>Dinophyceae</taxon>
        <taxon>Suessiales</taxon>
        <taxon>Symbiodiniaceae</taxon>
        <taxon>Cladocopium</taxon>
    </lineage>
</organism>
<dbReference type="Proteomes" id="UP001152797">
    <property type="component" value="Unassembled WGS sequence"/>
</dbReference>
<protein>
    <submittedName>
        <fullName evidence="3">Polyketide synthase 3</fullName>
    </submittedName>
</protein>
<dbReference type="EMBL" id="CAMXCT010004697">
    <property type="protein sequence ID" value="CAI4010015.1"/>
    <property type="molecule type" value="Genomic_DNA"/>
</dbReference>
<comment type="caution">
    <text evidence="2">The sequence shown here is derived from an EMBL/GenBank/DDBJ whole genome shotgun (WGS) entry which is preliminary data.</text>
</comment>
<gene>
    <name evidence="2" type="ORF">C1SCF055_LOCUS35334</name>
</gene>
<keyword evidence="4" id="KW-1185">Reference proteome</keyword>
<dbReference type="OrthoDB" id="428669at2759"/>
<dbReference type="EMBL" id="CAMXCT030004697">
    <property type="protein sequence ID" value="CAL4797327.1"/>
    <property type="molecule type" value="Genomic_DNA"/>
</dbReference>
<feature type="compositionally biased region" description="Basic and acidic residues" evidence="1">
    <location>
        <begin position="600"/>
        <end position="618"/>
    </location>
</feature>
<proteinExistence type="predicted"/>
<dbReference type="AlphaFoldDB" id="A0A9P1GE41"/>
<sequence>MDERPVPHSSDDLNKELLKQCLDYCSHVWPSEKVHESLLSNLSHSTGPEPDPADLSMLLFSDASDDESLQGPKDGTNSVKGFRKAEQVKTDLQVSAINPALTSKHAKIAQMQRMLHRDIERRHEHAFDGLRRKMDSTTEIPLTDPGISDTSPCAKCIGPEIQEGDSIASQSHEPGVKGTLDPWCTSITRRHQREVSMKELKIQEWNYLRSNFGKVMKDLESNVLSSQTRKVIDARPNQGQIEEPETLEEDMPEVASLTSIAELSQSECRRLLQQMKPLVHAPPALYRGLAKRALEEYAKFKPQTFFDCRRVTFWQFGNDKTRRQRDRTDRYAGQPFFNLLIDSDEKAEAALLERLPEMHRIAAVYMLQTLLESHNVVALVFQEVGRYVAERISDLDRDSLGRLVYIFAKAGVKNPGLFSIVKQECLRRCRLKEGEHSLSPKVISDVLVAFATAKIADDELFEALMVRAVSLMDTDLKPELPCELCAPAKSCAGDVPATPFLLQDLVQISRSFLDLQRVDQEFFDDMSMYIVKAVQSPNEKMVDWFVGNPASLSHIANVFIKARIFKADLFSILKTLAARRKEDMRSESLQQLRQAFLAQKGEEEKQERKKWQPPERRRGGMGRAVIELQPPKIVQTRREKAREQRQRLAAMSAEEVAKEIEENEKHAGLSASAKVLLSGYKVEAILEAQEGPKEGKRTKSEVMEASTAISIRSMVKGKKARHEESSASAKAELRKHSRSKR</sequence>
<evidence type="ECO:0000313" key="3">
    <source>
        <dbReference type="EMBL" id="CAL4797327.1"/>
    </source>
</evidence>
<feature type="region of interest" description="Disordered" evidence="1">
    <location>
        <begin position="691"/>
        <end position="741"/>
    </location>
</feature>
<accession>A0A9P1GE41</accession>
<evidence type="ECO:0000256" key="1">
    <source>
        <dbReference type="SAM" id="MobiDB-lite"/>
    </source>
</evidence>